<comment type="cofactor">
    <cofactor evidence="1 7 8">
        <name>pyridoxal 5'-phosphate</name>
        <dbReference type="ChEBI" id="CHEBI:597326"/>
    </cofactor>
</comment>
<comment type="function">
    <text evidence="8">Interconversion of serine and glycine.</text>
</comment>
<keyword evidence="11" id="KW-1185">Reference proteome</keyword>
<dbReference type="PROSITE" id="PS00096">
    <property type="entry name" value="SHMT"/>
    <property type="match status" value="1"/>
</dbReference>
<dbReference type="Pfam" id="PF00464">
    <property type="entry name" value="SHMT"/>
    <property type="match status" value="1"/>
</dbReference>
<dbReference type="GO" id="GO:0004372">
    <property type="term" value="F:glycine hydroxymethyltransferase activity"/>
    <property type="evidence" value="ECO:0007669"/>
    <property type="project" value="UniProtKB-EC"/>
</dbReference>
<evidence type="ECO:0000256" key="1">
    <source>
        <dbReference type="ARBA" id="ARBA00001933"/>
    </source>
</evidence>
<keyword evidence="5 8" id="KW-0808">Transferase</keyword>
<organism evidence="10 11">
    <name type="scientific">Bodo saltans</name>
    <name type="common">Flagellated protozoan</name>
    <dbReference type="NCBI Taxonomy" id="75058"/>
    <lineage>
        <taxon>Eukaryota</taxon>
        <taxon>Discoba</taxon>
        <taxon>Euglenozoa</taxon>
        <taxon>Kinetoplastea</taxon>
        <taxon>Metakinetoplastina</taxon>
        <taxon>Eubodonida</taxon>
        <taxon>Bodonidae</taxon>
        <taxon>Bodo</taxon>
    </lineage>
</organism>
<dbReference type="InterPro" id="IPR015421">
    <property type="entry name" value="PyrdxlP-dep_Trfase_major"/>
</dbReference>
<dbReference type="PANTHER" id="PTHR11680">
    <property type="entry name" value="SERINE HYDROXYMETHYLTRANSFERASE"/>
    <property type="match status" value="1"/>
</dbReference>
<dbReference type="PANTHER" id="PTHR11680:SF35">
    <property type="entry name" value="SERINE HYDROXYMETHYLTRANSFERASE 1"/>
    <property type="match status" value="1"/>
</dbReference>
<proteinExistence type="inferred from homology"/>
<dbReference type="EMBL" id="CYKH01000251">
    <property type="protein sequence ID" value="CUF15692.1"/>
    <property type="molecule type" value="Genomic_DNA"/>
</dbReference>
<dbReference type="OMA" id="ANASVMH"/>
<dbReference type="SUPFAM" id="SSF53383">
    <property type="entry name" value="PLP-dependent transferases"/>
    <property type="match status" value="1"/>
</dbReference>
<accession>A0A0S4IKW4</accession>
<dbReference type="GO" id="GO:0035999">
    <property type="term" value="P:tetrahydrofolate interconversion"/>
    <property type="evidence" value="ECO:0007669"/>
    <property type="project" value="UniProtKB-UniPathway"/>
</dbReference>
<dbReference type="Proteomes" id="UP000051952">
    <property type="component" value="Unassembled WGS sequence"/>
</dbReference>
<gene>
    <name evidence="10" type="ORF">BSAL_59695</name>
</gene>
<evidence type="ECO:0000256" key="8">
    <source>
        <dbReference type="RuleBase" id="RU000585"/>
    </source>
</evidence>
<dbReference type="OrthoDB" id="10265628at2759"/>
<dbReference type="InterPro" id="IPR039429">
    <property type="entry name" value="SHMT-like_dom"/>
</dbReference>
<comment type="similarity">
    <text evidence="3 8">Belongs to the SHMT family.</text>
</comment>
<dbReference type="HAMAP" id="MF_00051">
    <property type="entry name" value="SHMT"/>
    <property type="match status" value="1"/>
</dbReference>
<dbReference type="InterPro" id="IPR015422">
    <property type="entry name" value="PyrdxlP-dep_Trfase_small"/>
</dbReference>
<dbReference type="NCBIfam" id="NF000586">
    <property type="entry name" value="PRK00011.1"/>
    <property type="match status" value="1"/>
</dbReference>
<dbReference type="AlphaFoldDB" id="A0A0S4IKW4"/>
<comment type="pathway">
    <text evidence="2 8">One-carbon metabolism; tetrahydrofolate interconversion.</text>
</comment>
<evidence type="ECO:0000256" key="5">
    <source>
        <dbReference type="ARBA" id="ARBA00022679"/>
    </source>
</evidence>
<keyword evidence="6 7" id="KW-0663">Pyridoxal phosphate</keyword>
<dbReference type="InterPro" id="IPR001085">
    <property type="entry name" value="Ser_HO-MeTrfase"/>
</dbReference>
<dbReference type="VEuPathDB" id="TriTrypDB:BSAL_59695"/>
<evidence type="ECO:0000313" key="10">
    <source>
        <dbReference type="EMBL" id="CUF15692.1"/>
    </source>
</evidence>
<name>A0A0S4IKW4_BODSA</name>
<evidence type="ECO:0000256" key="6">
    <source>
        <dbReference type="ARBA" id="ARBA00022898"/>
    </source>
</evidence>
<dbReference type="Gene3D" id="3.40.640.10">
    <property type="entry name" value="Type I PLP-dependent aspartate aminotransferase-like (Major domain)"/>
    <property type="match status" value="1"/>
</dbReference>
<dbReference type="PIRSF" id="PIRSF000412">
    <property type="entry name" value="SHMT"/>
    <property type="match status" value="1"/>
</dbReference>
<evidence type="ECO:0000259" key="9">
    <source>
        <dbReference type="Pfam" id="PF00464"/>
    </source>
</evidence>
<sequence length="533" mass="58213">MQCVNSLKETYIIEMRFIVKAVFGIYCACPPLQTLGTLRMQCCLCGVCAALSLFPSFSFCFLKRDLTGSILEKHMSTPLASHDPEIYDCIQLEMARQYRGLEMIASENLTSRAVMECLGSALTNKYAEGEIGARYYGGTAFVDMVEKLAKERALAAFGLSADEWGVNVQPYSGSPANMAVYVGLLHPHDRIMGLHLPCGGHLTHGFYTSSKKISATSIFFESLPYHTDSEGVVDYAEMERTAAVYRPAMIIVGASAYTKDFDYERVRRLCDDVGCLLFCDMAHTAGLIAGGVLKSPFATCDVVSTTTHKSLRGPRSGMIFFRKVGRDGNATDFESRINQAVFPGLQGGPHMHQIAAIATQMKEVCAPEWKAYAAQVASNSKALAAALIEKGHVLVGNGTENHVVLWNLRQFELSGNKAEKLLDVVSISTNKNTIPGDKNALAPSGVRLGTSRLTTRGLVEDDMRVVAGFLDRAIKIGVEIQRSTGKLVKDFVAALAHNGELMDLRAEVEDFATKFFMPGFDVTALKYRDGLPQ</sequence>
<feature type="modified residue" description="N6-(pyridoxal phosphate)lysine" evidence="7">
    <location>
        <position position="309"/>
    </location>
</feature>
<dbReference type="InterPro" id="IPR019798">
    <property type="entry name" value="Ser_HO-MeTrfase_PLP_BS"/>
</dbReference>
<dbReference type="GO" id="GO:0005739">
    <property type="term" value="C:mitochondrion"/>
    <property type="evidence" value="ECO:0007669"/>
    <property type="project" value="TreeGrafter"/>
</dbReference>
<evidence type="ECO:0000313" key="11">
    <source>
        <dbReference type="Proteomes" id="UP000051952"/>
    </source>
</evidence>
<dbReference type="CDD" id="cd00378">
    <property type="entry name" value="SHMT"/>
    <property type="match status" value="1"/>
</dbReference>
<comment type="catalytic activity">
    <reaction evidence="8">
        <text>(6R)-5,10-methylene-5,6,7,8-tetrahydrofolate + glycine + H2O = (6S)-5,6,7,8-tetrahydrofolate + L-serine</text>
        <dbReference type="Rhea" id="RHEA:15481"/>
        <dbReference type="ChEBI" id="CHEBI:15377"/>
        <dbReference type="ChEBI" id="CHEBI:15636"/>
        <dbReference type="ChEBI" id="CHEBI:33384"/>
        <dbReference type="ChEBI" id="CHEBI:57305"/>
        <dbReference type="ChEBI" id="CHEBI:57453"/>
        <dbReference type="EC" id="2.1.2.1"/>
    </reaction>
</comment>
<dbReference type="UniPathway" id="UPA00193"/>
<keyword evidence="4 8" id="KW-0554">One-carbon metabolism</keyword>
<reference evidence="11" key="1">
    <citation type="submission" date="2015-09" db="EMBL/GenBank/DDBJ databases">
        <authorList>
            <consortium name="Pathogen Informatics"/>
        </authorList>
    </citation>
    <scope>NUCLEOTIDE SEQUENCE [LARGE SCALE GENOMIC DNA]</scope>
    <source>
        <strain evidence="11">Lake Konstanz</strain>
    </source>
</reference>
<evidence type="ECO:0000256" key="2">
    <source>
        <dbReference type="ARBA" id="ARBA00004777"/>
    </source>
</evidence>
<evidence type="ECO:0000256" key="7">
    <source>
        <dbReference type="PIRSR" id="PIRSR000412-50"/>
    </source>
</evidence>
<dbReference type="Gene3D" id="3.90.1150.10">
    <property type="entry name" value="Aspartate Aminotransferase, domain 1"/>
    <property type="match status" value="1"/>
</dbReference>
<evidence type="ECO:0000256" key="4">
    <source>
        <dbReference type="ARBA" id="ARBA00022563"/>
    </source>
</evidence>
<feature type="domain" description="Serine hydroxymethyltransferase-like" evidence="9">
    <location>
        <begin position="80"/>
        <end position="469"/>
    </location>
</feature>
<dbReference type="GO" id="GO:0030170">
    <property type="term" value="F:pyridoxal phosphate binding"/>
    <property type="evidence" value="ECO:0007669"/>
    <property type="project" value="InterPro"/>
</dbReference>
<evidence type="ECO:0000256" key="3">
    <source>
        <dbReference type="ARBA" id="ARBA00006376"/>
    </source>
</evidence>
<dbReference type="InterPro" id="IPR015424">
    <property type="entry name" value="PyrdxlP-dep_Trfase"/>
</dbReference>
<protein>
    <recommendedName>
        <fullName evidence="8">Serine hydroxymethyltransferase</fullName>
        <ecNumber evidence="8">2.1.2.1</ecNumber>
    </recommendedName>
</protein>
<dbReference type="GO" id="GO:0019264">
    <property type="term" value="P:glycine biosynthetic process from serine"/>
    <property type="evidence" value="ECO:0007669"/>
    <property type="project" value="InterPro"/>
</dbReference>
<dbReference type="EC" id="2.1.2.1" evidence="8"/>
<dbReference type="InterPro" id="IPR049943">
    <property type="entry name" value="Ser_HO-MeTrfase-like"/>
</dbReference>